<sequence>MLNPDQREILLTVAEDSIWQGWSESGGNSIDPDSFEHCLRQPGACFVTLHQRGELQGCIGSLEPHRPLVKDVAENAFAAAFRDPRFLPLSREQWDELDLEISVLGPAEPMTFRSEADLLAQLRPGIDGLVLEEQHYRSTFLPIVWEALPEPSHFLRQLKLKAGLTSEYWSDTIRIHRYGTEAFGRKVSEPNWCPRM</sequence>
<protein>
    <submittedName>
        <fullName evidence="2">Uncharacterized protein, PH0010 family/AmmeMemoRadiSam system protein A</fullName>
    </submittedName>
</protein>
<dbReference type="PROSITE" id="PS51112">
    <property type="entry name" value="AMMECR1"/>
    <property type="match status" value="1"/>
</dbReference>
<dbReference type="InterPro" id="IPR023473">
    <property type="entry name" value="AMMECR1"/>
</dbReference>
<dbReference type="STRING" id="415747.SAMN03097708_01340"/>
<accession>A0A1G5Q3T8</accession>
<dbReference type="AlphaFoldDB" id="A0A1G5Q3T8"/>
<dbReference type="PANTHER" id="PTHR13016:SF0">
    <property type="entry name" value="AMME SYNDROME CANDIDATE GENE 1 PROTEIN"/>
    <property type="match status" value="1"/>
</dbReference>
<dbReference type="NCBIfam" id="TIGR04335">
    <property type="entry name" value="AmmeMemoSam_A"/>
    <property type="match status" value="1"/>
</dbReference>
<dbReference type="NCBIfam" id="TIGR00296">
    <property type="entry name" value="TIGR00296 family protein"/>
    <property type="match status" value="1"/>
</dbReference>
<dbReference type="Gene3D" id="3.30.700.20">
    <property type="entry name" value="Hypothetical protein ph0010, domain 1"/>
    <property type="match status" value="1"/>
</dbReference>
<dbReference type="Pfam" id="PF01871">
    <property type="entry name" value="AMMECR1"/>
    <property type="match status" value="1"/>
</dbReference>
<gene>
    <name evidence="2" type="ORF">SAMN03097708_01340</name>
</gene>
<dbReference type="InterPro" id="IPR036071">
    <property type="entry name" value="AMMECR1_dom_sf"/>
</dbReference>
<evidence type="ECO:0000313" key="3">
    <source>
        <dbReference type="Proteomes" id="UP000199648"/>
    </source>
</evidence>
<dbReference type="RefSeq" id="WP_092994291.1">
    <property type="nucleotide sequence ID" value="NZ_FMWD01000003.1"/>
</dbReference>
<evidence type="ECO:0000313" key="2">
    <source>
        <dbReference type="EMBL" id="SCZ56347.1"/>
    </source>
</evidence>
<dbReference type="PANTHER" id="PTHR13016">
    <property type="entry name" value="AMMECR1 HOMOLOG"/>
    <property type="match status" value="1"/>
</dbReference>
<evidence type="ECO:0000259" key="1">
    <source>
        <dbReference type="PROSITE" id="PS51112"/>
    </source>
</evidence>
<feature type="domain" description="AMMECR1" evidence="1">
    <location>
        <begin position="1"/>
        <end position="194"/>
    </location>
</feature>
<name>A0A1G5Q3T8_9GAMM</name>
<dbReference type="Gene3D" id="3.30.1490.150">
    <property type="entry name" value="Hypothetical protein ph0010, domain 2"/>
    <property type="match status" value="1"/>
</dbReference>
<dbReference type="InterPro" id="IPR027623">
    <property type="entry name" value="AmmeMemoSam_A"/>
</dbReference>
<dbReference type="SUPFAM" id="SSF143447">
    <property type="entry name" value="AMMECR1-like"/>
    <property type="match status" value="1"/>
</dbReference>
<dbReference type="Proteomes" id="UP000199648">
    <property type="component" value="Unassembled WGS sequence"/>
</dbReference>
<proteinExistence type="predicted"/>
<reference evidence="2 3" key="1">
    <citation type="submission" date="2016-10" db="EMBL/GenBank/DDBJ databases">
        <authorList>
            <person name="de Groot N.N."/>
        </authorList>
    </citation>
    <scope>NUCLEOTIDE SEQUENCE [LARGE SCALE GENOMIC DNA]</scope>
    <source>
        <strain evidence="2 3">HLD2</strain>
    </source>
</reference>
<dbReference type="InterPro" id="IPR027485">
    <property type="entry name" value="AMMECR1_N"/>
</dbReference>
<dbReference type="InterPro" id="IPR002733">
    <property type="entry name" value="AMMECR1_domain"/>
</dbReference>
<dbReference type="EMBL" id="FMWD01000003">
    <property type="protein sequence ID" value="SCZ56347.1"/>
    <property type="molecule type" value="Genomic_DNA"/>
</dbReference>
<keyword evidence="3" id="KW-1185">Reference proteome</keyword>
<organism evidence="2 3">
    <name type="scientific">Thiohalomonas denitrificans</name>
    <dbReference type="NCBI Taxonomy" id="415747"/>
    <lineage>
        <taxon>Bacteria</taxon>
        <taxon>Pseudomonadati</taxon>
        <taxon>Pseudomonadota</taxon>
        <taxon>Gammaproteobacteria</taxon>
        <taxon>Thiohalomonadales</taxon>
        <taxon>Thiohalomonadaceae</taxon>
        <taxon>Thiohalomonas</taxon>
    </lineage>
</organism>
<dbReference type="OrthoDB" id="9782820at2"/>